<keyword evidence="2" id="KW-1185">Reference proteome</keyword>
<evidence type="ECO:0000313" key="1">
    <source>
        <dbReference type="EMBL" id="KAJ8884119.1"/>
    </source>
</evidence>
<dbReference type="Proteomes" id="UP001159363">
    <property type="component" value="Chromosome 4"/>
</dbReference>
<name>A0ABQ9HIH9_9NEOP</name>
<reference evidence="1 2" key="1">
    <citation type="submission" date="2023-02" db="EMBL/GenBank/DDBJ databases">
        <title>LHISI_Scaffold_Assembly.</title>
        <authorList>
            <person name="Stuart O.P."/>
            <person name="Cleave R."/>
            <person name="Magrath M.J.L."/>
            <person name="Mikheyev A.S."/>
        </authorList>
    </citation>
    <scope>NUCLEOTIDE SEQUENCE [LARGE SCALE GENOMIC DNA]</scope>
    <source>
        <strain evidence="1">Daus_M_001</strain>
        <tissue evidence="1">Leg muscle</tissue>
    </source>
</reference>
<proteinExistence type="predicted"/>
<protein>
    <submittedName>
        <fullName evidence="1">Uncharacterized protein</fullName>
    </submittedName>
</protein>
<comment type="caution">
    <text evidence="1">The sequence shown here is derived from an EMBL/GenBank/DDBJ whole genome shotgun (WGS) entry which is preliminary data.</text>
</comment>
<sequence>MGCGVLAGGRGETITVGLVFSGGVHAAEVCGLSEYGLQNTTPSCQHCLRAAQSRMVYCLLCGLARLEFGVKQQNGWPRPFGAGMKGRGDGRSRESLPTGYIVRHDSHMRKSGSDPAGNRARFAQLSGASQRCRLISARRGRLPTRDTDTSPRCGGELVSIVDWRAAVTRSVEVGAFPRSLAPCLLPASRGDRYRWRVETCGRPTARQDVCVAVERSLLQSHNKSLLQRASELVIPKTTMLRHMEKDLGLKSFRPIAVNELSNADMNKLHLACARLLESALNNFMPAHHIQDYSAEMFTPNIFRTAEATAVIRGLYDVASTSGEARRYWLCRPACPRRGTVDAFRDGWRPIRLRRSITGESDPSSASLRNVHPPRISVCLLFAFSLICELSCHSDICARSLQCPQETLRVHLPYTKKVAERLACSPPTNVNRVQYPVGSFRIFANGYPTGQCR</sequence>
<organism evidence="1 2">
    <name type="scientific">Dryococelus australis</name>
    <dbReference type="NCBI Taxonomy" id="614101"/>
    <lineage>
        <taxon>Eukaryota</taxon>
        <taxon>Metazoa</taxon>
        <taxon>Ecdysozoa</taxon>
        <taxon>Arthropoda</taxon>
        <taxon>Hexapoda</taxon>
        <taxon>Insecta</taxon>
        <taxon>Pterygota</taxon>
        <taxon>Neoptera</taxon>
        <taxon>Polyneoptera</taxon>
        <taxon>Phasmatodea</taxon>
        <taxon>Verophasmatodea</taxon>
        <taxon>Anareolatae</taxon>
        <taxon>Phasmatidae</taxon>
        <taxon>Eurycanthinae</taxon>
        <taxon>Dryococelus</taxon>
    </lineage>
</organism>
<dbReference type="EMBL" id="JARBHB010000005">
    <property type="protein sequence ID" value="KAJ8884119.1"/>
    <property type="molecule type" value="Genomic_DNA"/>
</dbReference>
<gene>
    <name evidence="1" type="ORF">PR048_015976</name>
</gene>
<accession>A0ABQ9HIH9</accession>
<evidence type="ECO:0000313" key="2">
    <source>
        <dbReference type="Proteomes" id="UP001159363"/>
    </source>
</evidence>